<comment type="caution">
    <text evidence="11">The sequence shown here is derived from an EMBL/GenBank/DDBJ whole genome shotgun (WGS) entry which is preliminary data.</text>
</comment>
<evidence type="ECO:0000256" key="9">
    <source>
        <dbReference type="ARBA" id="ARBA00023136"/>
    </source>
</evidence>
<dbReference type="NCBIfam" id="TIGR02532">
    <property type="entry name" value="IV_pilin_GFxxxE"/>
    <property type="match status" value="1"/>
</dbReference>
<evidence type="ECO:0000256" key="2">
    <source>
        <dbReference type="ARBA" id="ARBA00011084"/>
    </source>
</evidence>
<dbReference type="Proteomes" id="UP000319732">
    <property type="component" value="Unassembled WGS sequence"/>
</dbReference>
<evidence type="ECO:0000256" key="8">
    <source>
        <dbReference type="ARBA" id="ARBA00022989"/>
    </source>
</evidence>
<dbReference type="Gene3D" id="3.10.610.10">
    <property type="entry name" value="GSPII I/J protein-like"/>
    <property type="match status" value="1"/>
</dbReference>
<evidence type="ECO:0000256" key="6">
    <source>
        <dbReference type="ARBA" id="ARBA00022519"/>
    </source>
</evidence>
<dbReference type="GO" id="GO:0015627">
    <property type="term" value="C:type II protein secretion system complex"/>
    <property type="evidence" value="ECO:0007669"/>
    <property type="project" value="InterPro"/>
</dbReference>
<evidence type="ECO:0000256" key="7">
    <source>
        <dbReference type="ARBA" id="ARBA00022692"/>
    </source>
</evidence>
<dbReference type="Pfam" id="PF11612">
    <property type="entry name" value="T2SSJ"/>
    <property type="match status" value="1"/>
</dbReference>
<keyword evidence="9 10" id="KW-0472">Membrane</keyword>
<dbReference type="GO" id="GO:0005886">
    <property type="term" value="C:plasma membrane"/>
    <property type="evidence" value="ECO:0007669"/>
    <property type="project" value="UniProtKB-SubCell"/>
</dbReference>
<dbReference type="GO" id="GO:0015628">
    <property type="term" value="P:protein secretion by the type II secretion system"/>
    <property type="evidence" value="ECO:0007669"/>
    <property type="project" value="InterPro"/>
</dbReference>
<dbReference type="PROSITE" id="PS00409">
    <property type="entry name" value="PROKAR_NTER_METHYL"/>
    <property type="match status" value="1"/>
</dbReference>
<dbReference type="InterPro" id="IPR045584">
    <property type="entry name" value="Pilin-like"/>
</dbReference>
<name>A0A545TZ62_9GAMM</name>
<evidence type="ECO:0000313" key="11">
    <source>
        <dbReference type="EMBL" id="TQV82510.1"/>
    </source>
</evidence>
<dbReference type="InterPro" id="IPR010055">
    <property type="entry name" value="T2SS_protein-GspJ"/>
</dbReference>
<dbReference type="SUPFAM" id="SSF54523">
    <property type="entry name" value="Pili subunits"/>
    <property type="match status" value="1"/>
</dbReference>
<gene>
    <name evidence="11" type="primary">gspJ</name>
    <name evidence="11" type="ORF">FKG94_07170</name>
</gene>
<evidence type="ECO:0000256" key="1">
    <source>
        <dbReference type="ARBA" id="ARBA00004377"/>
    </source>
</evidence>
<dbReference type="Gene3D" id="2.10.70.20">
    <property type="entry name" value="gspk-gspi-gspj complex like domains"/>
    <property type="match status" value="1"/>
</dbReference>
<dbReference type="NCBIfam" id="TIGR01711">
    <property type="entry name" value="gspJ"/>
    <property type="match status" value="1"/>
</dbReference>
<organism evidence="11 12">
    <name type="scientific">Exilibacterium tricleocarpae</name>
    <dbReference type="NCBI Taxonomy" id="2591008"/>
    <lineage>
        <taxon>Bacteria</taxon>
        <taxon>Pseudomonadati</taxon>
        <taxon>Pseudomonadota</taxon>
        <taxon>Gammaproteobacteria</taxon>
        <taxon>Cellvibrionales</taxon>
        <taxon>Cellvibrionaceae</taxon>
        <taxon>Exilibacterium</taxon>
    </lineage>
</organism>
<dbReference type="InterPro" id="IPR051621">
    <property type="entry name" value="T2SS_protein_J"/>
</dbReference>
<dbReference type="PANTHER" id="PTHR39583">
    <property type="entry name" value="TYPE II SECRETION SYSTEM PROTEIN J-RELATED"/>
    <property type="match status" value="1"/>
</dbReference>
<evidence type="ECO:0000256" key="3">
    <source>
        <dbReference type="ARBA" id="ARBA00021539"/>
    </source>
</evidence>
<protein>
    <recommendedName>
        <fullName evidence="3">Type II secretion system protein J</fullName>
    </recommendedName>
</protein>
<comment type="subcellular location">
    <subcellularLocation>
        <location evidence="1">Cell inner membrane</location>
        <topology evidence="1">Single-pass membrane protein</topology>
    </subcellularLocation>
</comment>
<comment type="similarity">
    <text evidence="2">Belongs to the GSP J family.</text>
</comment>
<keyword evidence="4" id="KW-1003">Cell membrane</keyword>
<dbReference type="EMBL" id="VHSG01000007">
    <property type="protein sequence ID" value="TQV82510.1"/>
    <property type="molecule type" value="Genomic_DNA"/>
</dbReference>
<keyword evidence="12" id="KW-1185">Reference proteome</keyword>
<keyword evidence="6" id="KW-0997">Cell inner membrane</keyword>
<sequence length="212" mass="23491">MNRRPGSGRQRGFTLLEVLVAMAISVLVAALAYEAFDVATEATERTSAAAKRLNHIDRALQLIETDLRHALARSGKDALGLDTAAFSGGERTQYLMLFVRGGWTNPLNQPRSELQRVGYRFDGETLWRDYWFVVDGTGVEEPQELDLLEEVKEVTVRFLPDTVTSLGSGQWQTLWPPVQGAEAKQLPAAVEMTIELEDLGEITRLFDLAVGA</sequence>
<dbReference type="PANTHER" id="PTHR39583:SF2">
    <property type="entry name" value="TYPE II SECRETION SYSTEM PROTEIN J"/>
    <property type="match status" value="1"/>
</dbReference>
<keyword evidence="7 10" id="KW-0812">Transmembrane</keyword>
<dbReference type="Pfam" id="PF07963">
    <property type="entry name" value="N_methyl"/>
    <property type="match status" value="1"/>
</dbReference>
<dbReference type="AlphaFoldDB" id="A0A545TZ62"/>
<dbReference type="InterPro" id="IPR012902">
    <property type="entry name" value="N_methyl_site"/>
</dbReference>
<feature type="transmembrane region" description="Helical" evidence="10">
    <location>
        <begin position="12"/>
        <end position="33"/>
    </location>
</feature>
<keyword evidence="5" id="KW-0488">Methylation</keyword>
<evidence type="ECO:0000256" key="10">
    <source>
        <dbReference type="SAM" id="Phobius"/>
    </source>
</evidence>
<evidence type="ECO:0000313" key="12">
    <source>
        <dbReference type="Proteomes" id="UP000319732"/>
    </source>
</evidence>
<reference evidence="11 12" key="1">
    <citation type="submission" date="2019-06" db="EMBL/GenBank/DDBJ databases">
        <title>Whole genome sequence for Cellvibrionaceae sp. R142.</title>
        <authorList>
            <person name="Wang G."/>
        </authorList>
    </citation>
    <scope>NUCLEOTIDE SEQUENCE [LARGE SCALE GENOMIC DNA]</scope>
    <source>
        <strain evidence="11 12">R142</strain>
    </source>
</reference>
<dbReference type="OrthoDB" id="9794345at2"/>
<keyword evidence="8 10" id="KW-1133">Transmembrane helix</keyword>
<dbReference type="RefSeq" id="WP_142903526.1">
    <property type="nucleotide sequence ID" value="NZ_ML660090.1"/>
</dbReference>
<evidence type="ECO:0000256" key="4">
    <source>
        <dbReference type="ARBA" id="ARBA00022475"/>
    </source>
</evidence>
<proteinExistence type="inferred from homology"/>
<accession>A0A545TZ62</accession>
<evidence type="ECO:0000256" key="5">
    <source>
        <dbReference type="ARBA" id="ARBA00022481"/>
    </source>
</evidence>